<comment type="catalytic activity">
    <reaction evidence="6">
        <text>a D-aminoacyl-tRNA + H2O = a tRNA + a D-alpha-amino acid + H(+)</text>
        <dbReference type="Rhea" id="RHEA:13953"/>
        <dbReference type="Rhea" id="RHEA-COMP:10123"/>
        <dbReference type="Rhea" id="RHEA-COMP:10124"/>
        <dbReference type="ChEBI" id="CHEBI:15377"/>
        <dbReference type="ChEBI" id="CHEBI:15378"/>
        <dbReference type="ChEBI" id="CHEBI:59871"/>
        <dbReference type="ChEBI" id="CHEBI:78442"/>
        <dbReference type="ChEBI" id="CHEBI:79333"/>
        <dbReference type="EC" id="3.1.1.96"/>
    </reaction>
</comment>
<dbReference type="InterPro" id="IPR003732">
    <property type="entry name" value="Daa-tRNA_deacyls_DTD"/>
</dbReference>
<dbReference type="PANTHER" id="PTHR10472:SF5">
    <property type="entry name" value="D-AMINOACYL-TRNA DEACYLASE 1"/>
    <property type="match status" value="1"/>
</dbReference>
<evidence type="ECO:0000256" key="6">
    <source>
        <dbReference type="ARBA" id="ARBA00048018"/>
    </source>
</evidence>
<evidence type="ECO:0000256" key="1">
    <source>
        <dbReference type="ARBA" id="ARBA00009673"/>
    </source>
</evidence>
<dbReference type="PANTHER" id="PTHR10472">
    <property type="entry name" value="D-TYROSYL-TRNA TYR DEACYLASE"/>
    <property type="match status" value="1"/>
</dbReference>
<dbReference type="GO" id="GO:0005737">
    <property type="term" value="C:cytoplasm"/>
    <property type="evidence" value="ECO:0007669"/>
    <property type="project" value="InterPro"/>
</dbReference>
<comment type="catalytic activity">
    <reaction evidence="5">
        <text>glycyl-tRNA(Ala) + H2O = tRNA(Ala) + glycine + H(+)</text>
        <dbReference type="Rhea" id="RHEA:53744"/>
        <dbReference type="Rhea" id="RHEA-COMP:9657"/>
        <dbReference type="Rhea" id="RHEA-COMP:13640"/>
        <dbReference type="ChEBI" id="CHEBI:15377"/>
        <dbReference type="ChEBI" id="CHEBI:15378"/>
        <dbReference type="ChEBI" id="CHEBI:57305"/>
        <dbReference type="ChEBI" id="CHEBI:78442"/>
        <dbReference type="ChEBI" id="CHEBI:78522"/>
        <dbReference type="EC" id="3.1.1.96"/>
    </reaction>
</comment>
<dbReference type="EC" id="3.1.1.96" evidence="2"/>
<organism evidence="7 8">
    <name type="scientific">Zancudomyces culisetae</name>
    <name type="common">Gut fungus</name>
    <name type="synonym">Smittium culisetae</name>
    <dbReference type="NCBI Taxonomy" id="1213189"/>
    <lineage>
        <taxon>Eukaryota</taxon>
        <taxon>Fungi</taxon>
        <taxon>Fungi incertae sedis</taxon>
        <taxon>Zoopagomycota</taxon>
        <taxon>Kickxellomycotina</taxon>
        <taxon>Harpellomycetes</taxon>
        <taxon>Harpellales</taxon>
        <taxon>Legeriomycetaceae</taxon>
        <taxon>Zancudomyces</taxon>
    </lineage>
</organism>
<evidence type="ECO:0000256" key="5">
    <source>
        <dbReference type="ARBA" id="ARBA00047676"/>
    </source>
</evidence>
<keyword evidence="8" id="KW-1185">Reference proteome</keyword>
<evidence type="ECO:0000313" key="8">
    <source>
        <dbReference type="Proteomes" id="UP000188320"/>
    </source>
</evidence>
<dbReference type="SUPFAM" id="SSF69500">
    <property type="entry name" value="DTD-like"/>
    <property type="match status" value="1"/>
</dbReference>
<dbReference type="InterPro" id="IPR023509">
    <property type="entry name" value="DTD-like_sf"/>
</dbReference>
<proteinExistence type="inferred from homology"/>
<dbReference type="AlphaFoldDB" id="A0A1R1PZG0"/>
<dbReference type="Pfam" id="PF02580">
    <property type="entry name" value="Tyr_Deacylase"/>
    <property type="match status" value="1"/>
</dbReference>
<dbReference type="OrthoDB" id="275783at2759"/>
<dbReference type="Proteomes" id="UP000188320">
    <property type="component" value="Unassembled WGS sequence"/>
</dbReference>
<comment type="caution">
    <text evidence="7">The sequence shown here is derived from an EMBL/GenBank/DDBJ whole genome shotgun (WGS) entry which is preliminary data.</text>
</comment>
<reference evidence="8" key="1">
    <citation type="submission" date="2017-01" db="EMBL/GenBank/DDBJ databases">
        <authorList>
            <person name="Wang Y."/>
            <person name="White M."/>
            <person name="Kvist S."/>
            <person name="Moncalvo J.-M."/>
        </authorList>
    </citation>
    <scope>NUCLEOTIDE SEQUENCE [LARGE SCALE GENOMIC DNA]</scope>
    <source>
        <strain evidence="8">COL-18-3</strain>
    </source>
</reference>
<protein>
    <recommendedName>
        <fullName evidence="3">D-aminoacyl-tRNA deacylase</fullName>
        <ecNumber evidence="2">3.1.1.96</ecNumber>
    </recommendedName>
    <alternativeName>
        <fullName evidence="4">Gly-tRNA(Ala) deacylase</fullName>
    </alternativeName>
</protein>
<dbReference type="EMBL" id="LSSK01000008">
    <property type="protein sequence ID" value="OMH86334.1"/>
    <property type="molecule type" value="Genomic_DNA"/>
</dbReference>
<accession>A0A1R1PZG0</accession>
<evidence type="ECO:0000256" key="2">
    <source>
        <dbReference type="ARBA" id="ARBA00013056"/>
    </source>
</evidence>
<name>A0A1R1PZG0_ZANCU</name>
<gene>
    <name evidence="7" type="ORF">AX774_g92</name>
</gene>
<evidence type="ECO:0000313" key="7">
    <source>
        <dbReference type="EMBL" id="OMH86334.1"/>
    </source>
</evidence>
<dbReference type="Gene3D" id="3.50.80.10">
    <property type="entry name" value="D-tyrosyl-tRNA(Tyr) deacylase"/>
    <property type="match status" value="1"/>
</dbReference>
<comment type="similarity">
    <text evidence="1">Belongs to the DTD family.</text>
</comment>
<sequence length="136" mass="15839">MRAVLQKVKWAKVEVGISKDDLEEDINYMVNRILGVRVFDDEKQMWKKSVKDMNLEVLCGNKPDFHRAMGSEKAEEFFNMFIEKLKKSYSDDKIQTGEFGAMMDVSLCNDGPVTLELDSRKYEYIGDRKSDEKKHS</sequence>
<dbReference type="GO" id="GO:0051500">
    <property type="term" value="F:D-tyrosyl-tRNA(Tyr) deacylase activity"/>
    <property type="evidence" value="ECO:0007669"/>
    <property type="project" value="TreeGrafter"/>
</dbReference>
<evidence type="ECO:0000256" key="4">
    <source>
        <dbReference type="ARBA" id="ARBA00032747"/>
    </source>
</evidence>
<evidence type="ECO:0000256" key="3">
    <source>
        <dbReference type="ARBA" id="ARBA00020007"/>
    </source>
</evidence>